<dbReference type="SUPFAM" id="SSF56655">
    <property type="entry name" value="Carbohydrate phosphatase"/>
    <property type="match status" value="1"/>
</dbReference>
<organism evidence="8 9">
    <name type="scientific">Chloroflexus islandicus</name>
    <dbReference type="NCBI Taxonomy" id="1707952"/>
    <lineage>
        <taxon>Bacteria</taxon>
        <taxon>Bacillati</taxon>
        <taxon>Chloroflexota</taxon>
        <taxon>Chloroflexia</taxon>
        <taxon>Chloroflexales</taxon>
        <taxon>Chloroflexineae</taxon>
        <taxon>Chloroflexaceae</taxon>
        <taxon>Chloroflexus</taxon>
    </lineage>
</organism>
<proteinExistence type="predicted"/>
<evidence type="ECO:0000256" key="5">
    <source>
        <dbReference type="ARBA" id="ARBA00022801"/>
    </source>
</evidence>
<evidence type="ECO:0000256" key="3">
    <source>
        <dbReference type="ARBA" id="ARBA00013106"/>
    </source>
</evidence>
<dbReference type="Gene3D" id="3.40.190.80">
    <property type="match status" value="1"/>
</dbReference>
<dbReference type="GO" id="GO:0007165">
    <property type="term" value="P:signal transduction"/>
    <property type="evidence" value="ECO:0007669"/>
    <property type="project" value="TreeGrafter"/>
</dbReference>
<dbReference type="FunFam" id="3.30.540.10:FF:000003">
    <property type="entry name" value="Inositol-1-monophosphatase"/>
    <property type="match status" value="1"/>
</dbReference>
<evidence type="ECO:0000256" key="2">
    <source>
        <dbReference type="ARBA" id="ARBA00001946"/>
    </source>
</evidence>
<dbReference type="InterPro" id="IPR020583">
    <property type="entry name" value="Inositol_monoP_metal-BS"/>
</dbReference>
<evidence type="ECO:0000256" key="6">
    <source>
        <dbReference type="ARBA" id="ARBA00022842"/>
    </source>
</evidence>
<dbReference type="GO" id="GO:0046872">
    <property type="term" value="F:metal ion binding"/>
    <property type="evidence" value="ECO:0007669"/>
    <property type="project" value="UniProtKB-KW"/>
</dbReference>
<dbReference type="Pfam" id="PF00459">
    <property type="entry name" value="Inositol_P"/>
    <property type="match status" value="1"/>
</dbReference>
<dbReference type="PROSITE" id="PS00629">
    <property type="entry name" value="IMP_1"/>
    <property type="match status" value="1"/>
</dbReference>
<evidence type="ECO:0000256" key="7">
    <source>
        <dbReference type="PIRSR" id="PIRSR600760-2"/>
    </source>
</evidence>
<dbReference type="OrthoDB" id="9772456at2"/>
<evidence type="ECO:0000256" key="4">
    <source>
        <dbReference type="ARBA" id="ARBA00022723"/>
    </source>
</evidence>
<evidence type="ECO:0000313" key="9">
    <source>
        <dbReference type="Proteomes" id="UP000078287"/>
    </source>
</evidence>
<feature type="binding site" evidence="7">
    <location>
        <position position="65"/>
    </location>
    <ligand>
        <name>Mg(2+)</name>
        <dbReference type="ChEBI" id="CHEBI:18420"/>
        <label>1</label>
        <note>catalytic</note>
    </ligand>
</feature>
<feature type="binding site" evidence="7">
    <location>
        <position position="81"/>
    </location>
    <ligand>
        <name>Mg(2+)</name>
        <dbReference type="ChEBI" id="CHEBI:18420"/>
        <label>1</label>
        <note>catalytic</note>
    </ligand>
</feature>
<evidence type="ECO:0000313" key="8">
    <source>
        <dbReference type="EMBL" id="OAN42894.1"/>
    </source>
</evidence>
<name>A0A178M691_9CHLR</name>
<feature type="binding site" evidence="7">
    <location>
        <position position="84"/>
    </location>
    <ligand>
        <name>Mg(2+)</name>
        <dbReference type="ChEBI" id="CHEBI:18420"/>
        <label>1</label>
        <note>catalytic</note>
    </ligand>
</feature>
<dbReference type="EMBL" id="LWQS01000082">
    <property type="protein sequence ID" value="OAN42894.1"/>
    <property type="molecule type" value="Genomic_DNA"/>
</dbReference>
<dbReference type="AlphaFoldDB" id="A0A178M691"/>
<keyword evidence="9" id="KW-1185">Reference proteome</keyword>
<dbReference type="PRINTS" id="PR00377">
    <property type="entry name" value="IMPHPHTASES"/>
</dbReference>
<sequence>MEIDIALARAWAQRAGELLLRSYFNQVSPERKLDKSLVTAADRAIEDWLREQIHARYPDHGVMGEEREPVGLDREYVWVIDPIDGTSSFVSGLPMWAVSIGVIRSGQPVAGVIYLPVLGDCYWALAGGSAFWNETPIHVAPPQPPSPNDWIAIPSTFHRAYTIHYPGKVRVLGSVAADCCYVARGQAQAAIIGRAKVWDVAAGWVIVQAAGGVVCPLEGELPDWQTLLHTVRLPTPVVIGHPQQVAQVCAWVRRMTP</sequence>
<dbReference type="InterPro" id="IPR020550">
    <property type="entry name" value="Inositol_monophosphatase_CS"/>
</dbReference>
<feature type="binding site" evidence="7">
    <location>
        <position position="199"/>
    </location>
    <ligand>
        <name>Mg(2+)</name>
        <dbReference type="ChEBI" id="CHEBI:18420"/>
        <label>1</label>
        <note>catalytic</note>
    </ligand>
</feature>
<dbReference type="GO" id="GO:0046854">
    <property type="term" value="P:phosphatidylinositol phosphate biosynthetic process"/>
    <property type="evidence" value="ECO:0007669"/>
    <property type="project" value="InterPro"/>
</dbReference>
<feature type="binding site" evidence="7">
    <location>
        <position position="83"/>
    </location>
    <ligand>
        <name>Mg(2+)</name>
        <dbReference type="ChEBI" id="CHEBI:18420"/>
        <label>1</label>
        <note>catalytic</note>
    </ligand>
</feature>
<comment type="caution">
    <text evidence="8">The sequence shown here is derived from an EMBL/GenBank/DDBJ whole genome shotgun (WGS) entry which is preliminary data.</text>
</comment>
<keyword evidence="6 7" id="KW-0460">Magnesium</keyword>
<accession>A0A178M691</accession>
<dbReference type="GO" id="GO:0006020">
    <property type="term" value="P:inositol metabolic process"/>
    <property type="evidence" value="ECO:0007669"/>
    <property type="project" value="TreeGrafter"/>
</dbReference>
<protein>
    <recommendedName>
        <fullName evidence="3">inositol-phosphate phosphatase</fullName>
        <ecNumber evidence="3">3.1.3.25</ecNumber>
    </recommendedName>
</protein>
<dbReference type="GO" id="GO:0008934">
    <property type="term" value="F:inositol monophosphate 1-phosphatase activity"/>
    <property type="evidence" value="ECO:0007669"/>
    <property type="project" value="TreeGrafter"/>
</dbReference>
<keyword evidence="5" id="KW-0378">Hydrolase</keyword>
<dbReference type="PROSITE" id="PS00630">
    <property type="entry name" value="IMP_2"/>
    <property type="match status" value="1"/>
</dbReference>
<comment type="catalytic activity">
    <reaction evidence="1">
        <text>a myo-inositol phosphate + H2O = myo-inositol + phosphate</text>
        <dbReference type="Rhea" id="RHEA:24056"/>
        <dbReference type="ChEBI" id="CHEBI:15377"/>
        <dbReference type="ChEBI" id="CHEBI:17268"/>
        <dbReference type="ChEBI" id="CHEBI:43474"/>
        <dbReference type="ChEBI" id="CHEBI:84139"/>
        <dbReference type="EC" id="3.1.3.25"/>
    </reaction>
</comment>
<keyword evidence="4 7" id="KW-0479">Metal-binding</keyword>
<dbReference type="PANTHER" id="PTHR20854">
    <property type="entry name" value="INOSITOL MONOPHOSPHATASE"/>
    <property type="match status" value="1"/>
</dbReference>
<comment type="cofactor">
    <cofactor evidence="2 7">
        <name>Mg(2+)</name>
        <dbReference type="ChEBI" id="CHEBI:18420"/>
    </cofactor>
</comment>
<dbReference type="EC" id="3.1.3.25" evidence="3"/>
<reference evidence="8 9" key="1">
    <citation type="submission" date="2016-04" db="EMBL/GenBank/DDBJ databases">
        <title>Chloroflexus islandicus sp. nov., a thermophilic filamentous anoxygenic phototrophic bacterium from geyser Strokkur (Iceland).</title>
        <authorList>
            <person name="Gaisin V.A."/>
            <person name="Kalashnikov A.M."/>
            <person name="Sukhacheva M.V."/>
            <person name="Grouzdev D.S."/>
            <person name="Ivanov T.M."/>
            <person name="Kuznetsov B."/>
            <person name="Gorlenko V.M."/>
        </authorList>
    </citation>
    <scope>NUCLEOTIDE SEQUENCE [LARGE SCALE GENOMIC DNA]</scope>
    <source>
        <strain evidence="9">isl-2</strain>
    </source>
</reference>
<dbReference type="Proteomes" id="UP000078287">
    <property type="component" value="Unassembled WGS sequence"/>
</dbReference>
<evidence type="ECO:0000256" key="1">
    <source>
        <dbReference type="ARBA" id="ARBA00001033"/>
    </source>
</evidence>
<dbReference type="InterPro" id="IPR000760">
    <property type="entry name" value="Inositol_monophosphatase-like"/>
</dbReference>
<gene>
    <name evidence="8" type="ORF">A6A03_04035</name>
</gene>
<dbReference type="STRING" id="1707952.A6A03_04035"/>
<dbReference type="RefSeq" id="WP_066790437.1">
    <property type="nucleotide sequence ID" value="NZ_LWQS01000082.1"/>
</dbReference>
<dbReference type="Gene3D" id="3.30.540.10">
    <property type="entry name" value="Fructose-1,6-Bisphosphatase, subunit A, domain 1"/>
    <property type="match status" value="1"/>
</dbReference>
<dbReference type="PANTHER" id="PTHR20854:SF4">
    <property type="entry name" value="INOSITOL-1-MONOPHOSPHATASE-RELATED"/>
    <property type="match status" value="1"/>
</dbReference>
<dbReference type="CDD" id="cd01643">
    <property type="entry name" value="Bacterial_IMPase_like_2"/>
    <property type="match status" value="1"/>
</dbReference>